<evidence type="ECO:0000259" key="10">
    <source>
        <dbReference type="Pfam" id="PF00593"/>
    </source>
</evidence>
<evidence type="ECO:0000313" key="13">
    <source>
        <dbReference type="Proteomes" id="UP000182146"/>
    </source>
</evidence>
<gene>
    <name evidence="12" type="ORF">SAMN05660860_02447</name>
</gene>
<dbReference type="GO" id="GO:0009279">
    <property type="term" value="C:cell outer membrane"/>
    <property type="evidence" value="ECO:0007669"/>
    <property type="project" value="UniProtKB-SubCell"/>
</dbReference>
<evidence type="ECO:0000256" key="5">
    <source>
        <dbReference type="ARBA" id="ARBA00023077"/>
    </source>
</evidence>
<organism evidence="12 13">
    <name type="scientific">Geoalkalibacter ferrihydriticus</name>
    <dbReference type="NCBI Taxonomy" id="392333"/>
    <lineage>
        <taxon>Bacteria</taxon>
        <taxon>Pseudomonadati</taxon>
        <taxon>Thermodesulfobacteriota</taxon>
        <taxon>Desulfuromonadia</taxon>
        <taxon>Desulfuromonadales</taxon>
        <taxon>Geoalkalibacteraceae</taxon>
        <taxon>Geoalkalibacter</taxon>
    </lineage>
</organism>
<dbReference type="PROSITE" id="PS52016">
    <property type="entry name" value="TONB_DEPENDENT_REC_3"/>
    <property type="match status" value="1"/>
</dbReference>
<feature type="domain" description="TonB-dependent receptor-like beta-barrel" evidence="10">
    <location>
        <begin position="192"/>
        <end position="635"/>
    </location>
</feature>
<evidence type="ECO:0000256" key="2">
    <source>
        <dbReference type="ARBA" id="ARBA00022448"/>
    </source>
</evidence>
<dbReference type="GO" id="GO:0015344">
    <property type="term" value="F:siderophore uptake transmembrane transporter activity"/>
    <property type="evidence" value="ECO:0007669"/>
    <property type="project" value="TreeGrafter"/>
</dbReference>
<dbReference type="Pfam" id="PF07715">
    <property type="entry name" value="Plug"/>
    <property type="match status" value="1"/>
</dbReference>
<comment type="subcellular location">
    <subcellularLocation>
        <location evidence="1 8">Cell outer membrane</location>
        <topology evidence="1 8">Multi-pass membrane protein</topology>
    </subcellularLocation>
</comment>
<evidence type="ECO:0000256" key="9">
    <source>
        <dbReference type="RuleBase" id="RU003357"/>
    </source>
</evidence>
<name>A0A1G9SRB7_9BACT</name>
<keyword evidence="6 8" id="KW-0472">Membrane</keyword>
<dbReference type="OrthoDB" id="9800913at2"/>
<keyword evidence="7 8" id="KW-0998">Cell outer membrane</keyword>
<dbReference type="InterPro" id="IPR036942">
    <property type="entry name" value="Beta-barrel_TonB_sf"/>
</dbReference>
<keyword evidence="3 8" id="KW-1134">Transmembrane beta strand</keyword>
<dbReference type="RefSeq" id="WP_052445959.1">
    <property type="nucleotide sequence ID" value="NZ_FNGU01000005.1"/>
</dbReference>
<accession>A0A1G9SRB7</accession>
<keyword evidence="5 9" id="KW-0798">TonB box</keyword>
<dbReference type="InterPro" id="IPR012910">
    <property type="entry name" value="Plug_dom"/>
</dbReference>
<evidence type="ECO:0000256" key="6">
    <source>
        <dbReference type="ARBA" id="ARBA00023136"/>
    </source>
</evidence>
<dbReference type="InterPro" id="IPR039426">
    <property type="entry name" value="TonB-dep_rcpt-like"/>
</dbReference>
<dbReference type="SUPFAM" id="SSF56935">
    <property type="entry name" value="Porins"/>
    <property type="match status" value="1"/>
</dbReference>
<evidence type="ECO:0000313" key="12">
    <source>
        <dbReference type="EMBL" id="SDM37904.1"/>
    </source>
</evidence>
<dbReference type="GO" id="GO:0044718">
    <property type="term" value="P:siderophore transmembrane transport"/>
    <property type="evidence" value="ECO:0007669"/>
    <property type="project" value="TreeGrafter"/>
</dbReference>
<keyword evidence="2 8" id="KW-0813">Transport</keyword>
<dbReference type="Gene3D" id="2.40.170.20">
    <property type="entry name" value="TonB-dependent receptor, beta-barrel domain"/>
    <property type="match status" value="1"/>
</dbReference>
<evidence type="ECO:0000256" key="7">
    <source>
        <dbReference type="ARBA" id="ARBA00023237"/>
    </source>
</evidence>
<evidence type="ECO:0000259" key="11">
    <source>
        <dbReference type="Pfam" id="PF07715"/>
    </source>
</evidence>
<dbReference type="AlphaFoldDB" id="A0A1G9SRB7"/>
<dbReference type="PANTHER" id="PTHR30069:SF27">
    <property type="entry name" value="BLL4766 PROTEIN"/>
    <property type="match status" value="1"/>
</dbReference>
<dbReference type="Pfam" id="PF00593">
    <property type="entry name" value="TonB_dep_Rec_b-barrel"/>
    <property type="match status" value="1"/>
</dbReference>
<evidence type="ECO:0000256" key="1">
    <source>
        <dbReference type="ARBA" id="ARBA00004571"/>
    </source>
</evidence>
<evidence type="ECO:0000256" key="8">
    <source>
        <dbReference type="PROSITE-ProRule" id="PRU01360"/>
    </source>
</evidence>
<dbReference type="PANTHER" id="PTHR30069">
    <property type="entry name" value="TONB-DEPENDENT OUTER MEMBRANE RECEPTOR"/>
    <property type="match status" value="1"/>
</dbReference>
<dbReference type="Proteomes" id="UP000182146">
    <property type="component" value="Unassembled WGS sequence"/>
</dbReference>
<evidence type="ECO:0000256" key="3">
    <source>
        <dbReference type="ARBA" id="ARBA00022452"/>
    </source>
</evidence>
<comment type="similarity">
    <text evidence="8 9">Belongs to the TonB-dependent receptor family.</text>
</comment>
<sequence length="668" mass="75032">MNYPLIVFRGLNLLVVLLCASLALGAGKPLTDFSLEELMAMEVTTQAKTPQRLSQTPAAVFVITADDIRRSGAVTIPDVLRMVPGMHVAHIDGNKWAVSARGFNGRFANKLLVLIDGRSVYTPTFSGVYWDIQDTLMEDIERIEVIRGPGGSLWGANAVNGIVNIITKSARDTQGGLATARAGNLERGSGALRYGGKTGDNFYWRGFVKYFDRTRHHGLPGETAEGDWDSLRGGFRSDWYPAAGEQFTLQGEAHQTRAGALRTEPLFTAPFARLNDEPTETDGGFLLARRSWETDDSTRYRLQAYVDHFQRRRNLLDEDERRTTLDLDFQHEFAPNALLDITWGLGYRVSRDAIDSGQVITYRPSKKTDHLLSAFAQAELPLVAERLTLYAGAKAEHFESVGLEVQPSLRLLWTPSTRHSLWLSASRAVRTPSRTEEDALIVLSVRPFDPPLPLTSAGNTNIATEKVTAFELGYRGLLNDRVSLDLATFFNFYDDLRNFEGVPAAFVLPPPLPPLDALFTTRNSETKARSHGLEAALSWQAHERLRLMGAYSYILLHVEPRLGEEDFDFSEEKTPRHQASLRAWLDLPHNLELNTWLRYVDALERGPVPSYLELDTKLAWAVRDNLSFALVGRNLLDSRHQEFPVESFLKNSVTEVRRQIFAEAIWKF</sequence>
<dbReference type="EMBL" id="FNGU01000005">
    <property type="protein sequence ID" value="SDM37904.1"/>
    <property type="molecule type" value="Genomic_DNA"/>
</dbReference>
<dbReference type="Gene3D" id="2.170.130.10">
    <property type="entry name" value="TonB-dependent receptor, plug domain"/>
    <property type="match status" value="1"/>
</dbReference>
<dbReference type="STRING" id="392333.SAMN05660860_02447"/>
<evidence type="ECO:0000256" key="4">
    <source>
        <dbReference type="ARBA" id="ARBA00022692"/>
    </source>
</evidence>
<reference evidence="12 13" key="1">
    <citation type="submission" date="2016-10" db="EMBL/GenBank/DDBJ databases">
        <authorList>
            <person name="de Groot N.N."/>
        </authorList>
    </citation>
    <scope>NUCLEOTIDE SEQUENCE [LARGE SCALE GENOMIC DNA]</scope>
    <source>
        <strain evidence="12 13">DSM 17813</strain>
    </source>
</reference>
<keyword evidence="4 8" id="KW-0812">Transmembrane</keyword>
<proteinExistence type="inferred from homology"/>
<dbReference type="InterPro" id="IPR000531">
    <property type="entry name" value="Beta-barrel_TonB"/>
</dbReference>
<dbReference type="InterPro" id="IPR037066">
    <property type="entry name" value="Plug_dom_sf"/>
</dbReference>
<feature type="domain" description="TonB-dependent receptor plug" evidence="11">
    <location>
        <begin position="53"/>
        <end position="162"/>
    </location>
</feature>
<protein>
    <submittedName>
        <fullName evidence="12">Iron complex outermembrane recepter protein</fullName>
    </submittedName>
</protein>